<evidence type="ECO:0000313" key="3">
    <source>
        <dbReference type="Proteomes" id="UP000182840"/>
    </source>
</evidence>
<organism evidence="2 3">
    <name type="scientific">Aquibium oceanicum</name>
    <dbReference type="NCBI Taxonomy" id="1670800"/>
    <lineage>
        <taxon>Bacteria</taxon>
        <taxon>Pseudomonadati</taxon>
        <taxon>Pseudomonadota</taxon>
        <taxon>Alphaproteobacteria</taxon>
        <taxon>Hyphomicrobiales</taxon>
        <taxon>Phyllobacteriaceae</taxon>
        <taxon>Aquibium</taxon>
    </lineage>
</organism>
<protein>
    <recommendedName>
        <fullName evidence="1">DUF6671 domain-containing protein</fullName>
    </recommendedName>
</protein>
<accession>A0A1L3SXK7</accession>
<dbReference type="AlphaFoldDB" id="A0A1L3SXK7"/>
<dbReference type="Proteomes" id="UP000182840">
    <property type="component" value="Chromosome"/>
</dbReference>
<proteinExistence type="predicted"/>
<keyword evidence="3" id="KW-1185">Reference proteome</keyword>
<dbReference type="Pfam" id="PF20376">
    <property type="entry name" value="DUF6671"/>
    <property type="match status" value="1"/>
</dbReference>
<dbReference type="RefSeq" id="WP_072607623.1">
    <property type="nucleotide sequence ID" value="NZ_CP018171.1"/>
</dbReference>
<dbReference type="OrthoDB" id="9793837at2"/>
<sequence>MGRPLSVYDGGQAALATMHGKEQAFSAILHDILGLSVLVPEMIDTDALGTFTGEVPRKGTMLETVMAKARLGMTAMKLPRGLASEGAYGPHPQLPFVPGGIELVVLVDDVAGIIVHEHLVVDAPVFAHRSVAAISELEDFLTNNYFPSHALIVRPNLPDRVPGIIFKGIGSYCALDEAIAVCAKSSKDGKALVASDMRAHFNPTRMAAIQKAVRRLAVRLLTLCPDCDNPGFGLVDIETGLPCEECGGPSTLPLWEVYGCVKCKHVSRRRASDRASRASAAHCLFCNP</sequence>
<evidence type="ECO:0000313" key="2">
    <source>
        <dbReference type="EMBL" id="APH74163.1"/>
    </source>
</evidence>
<dbReference type="EMBL" id="CP018171">
    <property type="protein sequence ID" value="APH74163.1"/>
    <property type="molecule type" value="Genomic_DNA"/>
</dbReference>
<dbReference type="KEGG" id="meso:BSQ44_24400"/>
<gene>
    <name evidence="2" type="ORF">BSQ44_24400</name>
</gene>
<reference evidence="3" key="1">
    <citation type="submission" date="2016-11" db="EMBL/GenBank/DDBJ databases">
        <title>Mesorhizobium oceanicum sp. nov., isolated from deep seawater in South China Sea.</title>
        <authorList>
            <person name="Fu G.-Y."/>
        </authorList>
    </citation>
    <scope>NUCLEOTIDE SEQUENCE [LARGE SCALE GENOMIC DNA]</scope>
    <source>
        <strain evidence="3">B7</strain>
    </source>
</reference>
<dbReference type="InterPro" id="IPR046612">
    <property type="entry name" value="DUF6671"/>
</dbReference>
<dbReference type="STRING" id="1670800.BSQ44_24400"/>
<feature type="domain" description="DUF6671" evidence="1">
    <location>
        <begin position="70"/>
        <end position="288"/>
    </location>
</feature>
<name>A0A1L3SXK7_9HYPH</name>
<evidence type="ECO:0000259" key="1">
    <source>
        <dbReference type="Pfam" id="PF20376"/>
    </source>
</evidence>